<dbReference type="AlphaFoldDB" id="A0A3A8QC36"/>
<sequence>DGGPWRPPEGLREPEDVGHAEFILDDLEHLLPELPKHGVLLAAPRWMAVGQTVDSPALRRAGITQEEAGGFGLFNAAAHDMDEEDD</sequence>
<dbReference type="RefSeq" id="WP_158623648.1">
    <property type="nucleotide sequence ID" value="NZ_RAWB01000029.1"/>
</dbReference>
<proteinExistence type="predicted"/>
<protein>
    <submittedName>
        <fullName evidence="1">Uncharacterized protein</fullName>
    </submittedName>
</protein>
<evidence type="ECO:0000313" key="1">
    <source>
        <dbReference type="EMBL" id="RKH66253.1"/>
    </source>
</evidence>
<gene>
    <name evidence="1" type="ORF">D7V93_04600</name>
</gene>
<evidence type="ECO:0000313" key="2">
    <source>
        <dbReference type="Proteomes" id="UP000272888"/>
    </source>
</evidence>
<reference evidence="2" key="1">
    <citation type="submission" date="2018-09" db="EMBL/GenBank/DDBJ databases">
        <authorList>
            <person name="Livingstone P.G."/>
            <person name="Whitworth D.E."/>
        </authorList>
    </citation>
    <scope>NUCLEOTIDE SEQUENCE [LARGE SCALE GENOMIC DNA]</scope>
    <source>
        <strain evidence="2">CA051B</strain>
    </source>
</reference>
<accession>A0A3A8QC36</accession>
<dbReference type="EMBL" id="RAWB01000029">
    <property type="protein sequence ID" value="RKH66253.1"/>
    <property type="molecule type" value="Genomic_DNA"/>
</dbReference>
<keyword evidence="2" id="KW-1185">Reference proteome</keyword>
<name>A0A3A8QC36_9BACT</name>
<comment type="caution">
    <text evidence="1">The sequence shown here is derived from an EMBL/GenBank/DDBJ whole genome shotgun (WGS) entry which is preliminary data.</text>
</comment>
<organism evidence="1 2">
    <name type="scientific">Corallococcus llansteffanensis</name>
    <dbReference type="NCBI Taxonomy" id="2316731"/>
    <lineage>
        <taxon>Bacteria</taxon>
        <taxon>Pseudomonadati</taxon>
        <taxon>Myxococcota</taxon>
        <taxon>Myxococcia</taxon>
        <taxon>Myxococcales</taxon>
        <taxon>Cystobacterineae</taxon>
        <taxon>Myxococcaceae</taxon>
        <taxon>Corallococcus</taxon>
    </lineage>
</organism>
<dbReference type="Proteomes" id="UP000272888">
    <property type="component" value="Unassembled WGS sequence"/>
</dbReference>
<feature type="non-terminal residue" evidence="1">
    <location>
        <position position="1"/>
    </location>
</feature>